<dbReference type="NCBIfam" id="NF038336">
    <property type="entry name" value="YjiT_fam"/>
    <property type="match status" value="1"/>
</dbReference>
<dbReference type="AlphaFoldDB" id="A0A317DY44"/>
<dbReference type="Proteomes" id="UP000245461">
    <property type="component" value="Unassembled WGS sequence"/>
</dbReference>
<reference evidence="1 2" key="1">
    <citation type="submission" date="2018-05" db="EMBL/GenBank/DDBJ databases">
        <title>Zavarzinia sp. HR-AS.</title>
        <authorList>
            <person name="Lee Y."/>
            <person name="Jeon C.O."/>
        </authorList>
    </citation>
    <scope>NUCLEOTIDE SEQUENCE [LARGE SCALE GENOMIC DNA]</scope>
    <source>
        <strain evidence="1 2">HR-AS</strain>
    </source>
</reference>
<accession>A0A317DY44</accession>
<evidence type="ECO:0000313" key="2">
    <source>
        <dbReference type="Proteomes" id="UP000245461"/>
    </source>
</evidence>
<name>A0A317DY44_9PROT</name>
<gene>
    <name evidence="1" type="ORF">DKG74_20335</name>
</gene>
<dbReference type="InterPro" id="IPR047879">
    <property type="entry name" value="YjiT"/>
</dbReference>
<keyword evidence="2" id="KW-1185">Reference proteome</keyword>
<comment type="caution">
    <text evidence="1">The sequence shown here is derived from an EMBL/GenBank/DDBJ whole genome shotgun (WGS) entry which is preliminary data.</text>
</comment>
<protein>
    <submittedName>
        <fullName evidence="1">Uncharacterized protein</fullName>
    </submittedName>
</protein>
<sequence length="1048" mass="113323">METLLRQRASRLTDGKGNDAALLALWASAWFRLHYEGGQRKYDDLSRAIGASLSDAQWRELLEQGLKWWRRPLVERMGQRHRLLTVALEGGFPVRVLAAGEGWLPRYLRGVVGRLLGLAAMPSPEDAFAVADAARDELRDTYRQPAFIALAADLAFVIVELRRQAEAVAPGLTPSTVLDQIRPGWRDELPIWADTDAARRLVDGILAAEKIGRGLSGGAGCVRVLRRTPEGWSSGLRLSLGGEIKAGALSGLARPGARLGVHPHGVLARILGEELAFLDPPGEDEDGWRLRPLTRRTELDNVPLDVPIDVLIQSPDGAARVMPWPGGEPERSDVITFNIDKEDATGPTVLILAAHGSASLRAERVVVTAPEDWTLSWEQTPCDGGPLPIGRTADGRGLWLVDQSVLVKSAEGGLLYCIKTNATEEFRDRIELRGFLVQDFDGADGLSVFAGAPTVSCFKGRTLVKPLDKELLWRRGGGDPWEEWARRRPLAGVIDVMWRDAQTGFVRDRVRAAIVPRSARVRREREAGGWRYEFEGFGELEIAPEPAEGLRIERHSGNSFAFTFFSHPSRQVIFALRMPNAGRSIRIALPFPLPDGIAGWDGRIVPPGSEITPADLGDLVAFGGGKLTLCCELKHAEIGVPARYVSGDQEVGLRPLSERIRSDLASAGIDAWCSLSIIGNSSPPWRVRLFDSEVRCADGVVSIAGIHDTGGGMLVLAGRPVIAPAEEHQLASLDFADFVNRPSVDLPADMDGTWWIYLRSGPVVRSRPSIVSRPGPPPPVSGGLAATALIISASDRHAAIVDRMRAISADLDSAGEDIRWLRDLISSLNGLPASTFDALVALAYAPIVLAHLLLSADEAAQATIWRLESELPFLWAALPLNAWRAAANALGRSIAEPLIKAGWEFAATAALGKQTVDAAASRTGHLDPVVAAALAAANLIPRPRSIPSILDAAQDFVRRTYDRGDLGVSKQTSLFRTSELAAFLPESFATKFDPMHLESLDAPVAAASAAKSGITLTPTQIRRCKEAAAVDPTYYVSAYAAALLNTER</sequence>
<organism evidence="1 2">
    <name type="scientific">Zavarzinia aquatilis</name>
    <dbReference type="NCBI Taxonomy" id="2211142"/>
    <lineage>
        <taxon>Bacteria</taxon>
        <taxon>Pseudomonadati</taxon>
        <taxon>Pseudomonadota</taxon>
        <taxon>Alphaproteobacteria</taxon>
        <taxon>Rhodospirillales</taxon>
        <taxon>Zavarziniaceae</taxon>
        <taxon>Zavarzinia</taxon>
    </lineage>
</organism>
<evidence type="ECO:0000313" key="1">
    <source>
        <dbReference type="EMBL" id="PWR17913.1"/>
    </source>
</evidence>
<dbReference type="EMBL" id="QGLE01000019">
    <property type="protein sequence ID" value="PWR17913.1"/>
    <property type="molecule type" value="Genomic_DNA"/>
</dbReference>
<proteinExistence type="predicted"/>